<gene>
    <name evidence="12" type="ORF">Ae201684_008238</name>
</gene>
<organism evidence="12 13">
    <name type="scientific">Aphanomyces euteiches</name>
    <dbReference type="NCBI Taxonomy" id="100861"/>
    <lineage>
        <taxon>Eukaryota</taxon>
        <taxon>Sar</taxon>
        <taxon>Stramenopiles</taxon>
        <taxon>Oomycota</taxon>
        <taxon>Saprolegniomycetes</taxon>
        <taxon>Saprolegniales</taxon>
        <taxon>Verrucalvaceae</taxon>
        <taxon>Aphanomyces</taxon>
    </lineage>
</organism>
<sequence length="472" mass="50469">MRVSAPGKVLITGGYLVLEPEFSGAVIAASSRFHTTVSLEPLDESNQANEDGVAVRVRSPQFHQTMHGRLTATAFHFTDATENPYVEKTIHVCVAALSGLLGHDSFAARIEEIRRANQCIAITLEADNDFYSQREQLERRGLHVSRKHLATLPRFLPSLLDDAGRAKIAKTGMGSSAALITSLVGALLGFFNAADIPSTAHDDENTRKGVQIVHNLAQICHSIAQEKIGSGFDVSAASYGNQRYTRFRPDGIQAFLNGGAIDPVALAARIAAPWDNIVRPFCLPEGMHMIMGDVNAGSATVSMVRKVLAWKTADPEGSAALWKALNAKNEAIPAGFERIAAHLSQSNSLEALSRLPASEWTAADATVGALLVDLRQTFVDVRSHLREMGTLAGVPIEPADQTALIDATMQVPGVLFAGVPGAGGNDAIFAIVLHESVLDKVEQFWSTWTATSVSALLVDAAPNGWQGGLLRE</sequence>
<dbReference type="InterPro" id="IPR016005">
    <property type="entry name" value="Erg8"/>
</dbReference>
<dbReference type="AlphaFoldDB" id="A0A6G0X5S9"/>
<keyword evidence="4" id="KW-0444">Lipid biosynthesis</keyword>
<comment type="caution">
    <text evidence="12">The sequence shown here is derived from an EMBL/GenBank/DDBJ whole genome shotgun (WGS) entry which is preliminary data.</text>
</comment>
<evidence type="ECO:0000256" key="1">
    <source>
        <dbReference type="ARBA" id="ARBA00005017"/>
    </source>
</evidence>
<protein>
    <recommendedName>
        <fullName evidence="3">phosphomevalonate kinase</fullName>
        <ecNumber evidence="3">2.7.4.2</ecNumber>
    </recommendedName>
</protein>
<dbReference type="GO" id="GO:0010142">
    <property type="term" value="P:farnesyl diphosphate biosynthetic process, mevalonate pathway"/>
    <property type="evidence" value="ECO:0007669"/>
    <property type="project" value="TreeGrafter"/>
</dbReference>
<keyword evidence="9" id="KW-0752">Steroid biosynthesis</keyword>
<dbReference type="InterPro" id="IPR036554">
    <property type="entry name" value="GHMP_kinase_C_sf"/>
</dbReference>
<evidence type="ECO:0000256" key="6">
    <source>
        <dbReference type="ARBA" id="ARBA00022741"/>
    </source>
</evidence>
<evidence type="ECO:0000313" key="13">
    <source>
        <dbReference type="Proteomes" id="UP000481153"/>
    </source>
</evidence>
<accession>A0A6G0X5S9</accession>
<evidence type="ECO:0000256" key="10">
    <source>
        <dbReference type="ARBA" id="ARBA00023098"/>
    </source>
</evidence>
<keyword evidence="13" id="KW-1185">Reference proteome</keyword>
<evidence type="ECO:0000256" key="4">
    <source>
        <dbReference type="ARBA" id="ARBA00022516"/>
    </source>
</evidence>
<keyword evidence="6" id="KW-0547">Nucleotide-binding</keyword>
<dbReference type="PANTHER" id="PTHR31814:SF2">
    <property type="entry name" value="PHOSPHOMEVALONATE KINASE"/>
    <property type="match status" value="1"/>
</dbReference>
<keyword evidence="10" id="KW-0443">Lipid metabolism</keyword>
<keyword evidence="8" id="KW-0067">ATP-binding</keyword>
<dbReference type="EC" id="2.7.4.2" evidence="3"/>
<dbReference type="PANTHER" id="PTHR31814">
    <property type="match status" value="1"/>
</dbReference>
<evidence type="ECO:0000256" key="5">
    <source>
        <dbReference type="ARBA" id="ARBA00022679"/>
    </source>
</evidence>
<keyword evidence="11" id="KW-0753">Steroid metabolism</keyword>
<comment type="similarity">
    <text evidence="2">Belongs to the GHMP kinase family. Mevalonate kinase subfamily.</text>
</comment>
<dbReference type="InterPro" id="IPR035102">
    <property type="entry name" value="Phosphomevalonate_kinase"/>
</dbReference>
<evidence type="ECO:0000256" key="7">
    <source>
        <dbReference type="ARBA" id="ARBA00022777"/>
    </source>
</evidence>
<dbReference type="VEuPathDB" id="FungiDB:AeMF1_004043"/>
<comment type="pathway">
    <text evidence="1">Isoprenoid biosynthesis; isopentenyl diphosphate biosynthesis via mevalonate pathway; isopentenyl diphosphate from (R)-mevalonate: step 2/3.</text>
</comment>
<dbReference type="GO" id="GO:0005777">
    <property type="term" value="C:peroxisome"/>
    <property type="evidence" value="ECO:0007669"/>
    <property type="project" value="TreeGrafter"/>
</dbReference>
<evidence type="ECO:0000256" key="8">
    <source>
        <dbReference type="ARBA" id="ARBA00022840"/>
    </source>
</evidence>
<dbReference type="GO" id="GO:0019287">
    <property type="term" value="P:isopentenyl diphosphate biosynthetic process, mevalonate pathway"/>
    <property type="evidence" value="ECO:0007669"/>
    <property type="project" value="UniProtKB-UniPathway"/>
</dbReference>
<dbReference type="UniPathway" id="UPA00057">
    <property type="reaction ID" value="UER00099"/>
</dbReference>
<evidence type="ECO:0000256" key="11">
    <source>
        <dbReference type="ARBA" id="ARBA00023221"/>
    </source>
</evidence>
<dbReference type="EMBL" id="VJMJ01000100">
    <property type="protein sequence ID" value="KAF0735326.1"/>
    <property type="molecule type" value="Genomic_DNA"/>
</dbReference>
<dbReference type="InterPro" id="IPR020568">
    <property type="entry name" value="Ribosomal_Su5_D2-typ_SF"/>
</dbReference>
<evidence type="ECO:0000256" key="3">
    <source>
        <dbReference type="ARBA" id="ARBA00012958"/>
    </source>
</evidence>
<dbReference type="PIRSF" id="PIRSF017288">
    <property type="entry name" value="PMK_GHMP_euk"/>
    <property type="match status" value="1"/>
</dbReference>
<dbReference type="GO" id="GO:0006694">
    <property type="term" value="P:steroid biosynthetic process"/>
    <property type="evidence" value="ECO:0007669"/>
    <property type="project" value="UniProtKB-KW"/>
</dbReference>
<dbReference type="GO" id="GO:0004631">
    <property type="term" value="F:phosphomevalonate kinase activity"/>
    <property type="evidence" value="ECO:0007669"/>
    <property type="project" value="UniProtKB-EC"/>
</dbReference>
<reference evidence="12 13" key="1">
    <citation type="submission" date="2019-07" db="EMBL/GenBank/DDBJ databases">
        <title>Genomics analysis of Aphanomyces spp. identifies a new class of oomycete effector associated with host adaptation.</title>
        <authorList>
            <person name="Gaulin E."/>
        </authorList>
    </citation>
    <scope>NUCLEOTIDE SEQUENCE [LARGE SCALE GENOMIC DNA]</scope>
    <source>
        <strain evidence="12 13">ATCC 201684</strain>
    </source>
</reference>
<dbReference type="Gene3D" id="3.30.70.890">
    <property type="entry name" value="GHMP kinase, C-terminal domain"/>
    <property type="match status" value="1"/>
</dbReference>
<keyword evidence="5" id="KW-0808">Transferase</keyword>
<proteinExistence type="inferred from homology"/>
<dbReference type="Gene3D" id="3.30.230.10">
    <property type="match status" value="1"/>
</dbReference>
<name>A0A6G0X5S9_9STRA</name>
<dbReference type="SUPFAM" id="SSF54211">
    <property type="entry name" value="Ribosomal protein S5 domain 2-like"/>
    <property type="match status" value="1"/>
</dbReference>
<dbReference type="GO" id="GO:0005524">
    <property type="term" value="F:ATP binding"/>
    <property type="evidence" value="ECO:0007669"/>
    <property type="project" value="UniProtKB-KW"/>
</dbReference>
<evidence type="ECO:0000256" key="9">
    <source>
        <dbReference type="ARBA" id="ARBA00022955"/>
    </source>
</evidence>
<keyword evidence="7" id="KW-0418">Kinase</keyword>
<dbReference type="Proteomes" id="UP000481153">
    <property type="component" value="Unassembled WGS sequence"/>
</dbReference>
<evidence type="ECO:0000256" key="2">
    <source>
        <dbReference type="ARBA" id="ARBA00006495"/>
    </source>
</evidence>
<evidence type="ECO:0000313" key="12">
    <source>
        <dbReference type="EMBL" id="KAF0735326.1"/>
    </source>
</evidence>
<dbReference type="InterPro" id="IPR014721">
    <property type="entry name" value="Ribsml_uS5_D2-typ_fold_subgr"/>
</dbReference>